<feature type="compositionally biased region" description="Basic and acidic residues" evidence="1">
    <location>
        <begin position="409"/>
        <end position="426"/>
    </location>
</feature>
<feature type="compositionally biased region" description="Basic residues" evidence="1">
    <location>
        <begin position="126"/>
        <end position="145"/>
    </location>
</feature>
<name>A0A0R3T2P4_RODNA</name>
<dbReference type="InterPro" id="IPR036218">
    <property type="entry name" value="HIVI-bd_sf"/>
</dbReference>
<reference evidence="5" key="1">
    <citation type="submission" date="2017-02" db="UniProtKB">
        <authorList>
            <consortium name="WormBaseParasite"/>
        </authorList>
    </citation>
    <scope>IDENTIFICATION</scope>
</reference>
<protein>
    <submittedName>
        <fullName evidence="5">PWWP domain-containing protein</fullName>
    </submittedName>
</protein>
<keyword evidence="4" id="KW-1185">Reference proteome</keyword>
<feature type="region of interest" description="Disordered" evidence="1">
    <location>
        <begin position="109"/>
        <end position="155"/>
    </location>
</feature>
<feature type="compositionally biased region" description="Basic and acidic residues" evidence="1">
    <location>
        <begin position="446"/>
        <end position="457"/>
    </location>
</feature>
<dbReference type="Proteomes" id="UP000278807">
    <property type="component" value="Unassembled WGS sequence"/>
</dbReference>
<feature type="compositionally biased region" description="Basic residues" evidence="1">
    <location>
        <begin position="477"/>
        <end position="493"/>
    </location>
</feature>
<feature type="compositionally biased region" description="Polar residues" evidence="1">
    <location>
        <begin position="719"/>
        <end position="734"/>
    </location>
</feature>
<feature type="region of interest" description="Disordered" evidence="1">
    <location>
        <begin position="182"/>
        <end position="212"/>
    </location>
</feature>
<feature type="compositionally biased region" description="Basic and acidic residues" evidence="1">
    <location>
        <begin position="319"/>
        <end position="330"/>
    </location>
</feature>
<evidence type="ECO:0000256" key="1">
    <source>
        <dbReference type="SAM" id="MobiDB-lite"/>
    </source>
</evidence>
<feature type="compositionally biased region" description="Low complexity" evidence="1">
    <location>
        <begin position="778"/>
        <end position="792"/>
    </location>
</feature>
<dbReference type="EMBL" id="UZAE01000446">
    <property type="protein sequence ID" value="VDN97083.1"/>
    <property type="molecule type" value="Genomic_DNA"/>
</dbReference>
<feature type="region of interest" description="Disordered" evidence="1">
    <location>
        <begin position="807"/>
        <end position="830"/>
    </location>
</feature>
<dbReference type="CDD" id="cd05834">
    <property type="entry name" value="PWWP_HRP"/>
    <property type="match status" value="1"/>
</dbReference>
<feature type="compositionally biased region" description="Polar residues" evidence="1">
    <location>
        <begin position="641"/>
        <end position="653"/>
    </location>
</feature>
<feature type="compositionally biased region" description="Basic and acidic residues" evidence="1">
    <location>
        <begin position="494"/>
        <end position="517"/>
    </location>
</feature>
<evidence type="ECO:0000259" key="2">
    <source>
        <dbReference type="PROSITE" id="PS50812"/>
    </source>
</evidence>
<feature type="region of interest" description="Disordered" evidence="1">
    <location>
        <begin position="260"/>
        <end position="288"/>
    </location>
</feature>
<proteinExistence type="predicted"/>
<evidence type="ECO:0000313" key="3">
    <source>
        <dbReference type="EMBL" id="VDN97083.1"/>
    </source>
</evidence>
<dbReference type="Gene3D" id="2.30.30.140">
    <property type="match status" value="1"/>
</dbReference>
<feature type="region of interest" description="Disordered" evidence="1">
    <location>
        <begin position="713"/>
        <end position="738"/>
    </location>
</feature>
<dbReference type="InterPro" id="IPR035441">
    <property type="entry name" value="TFIIS/LEDGF_dom_sf"/>
</dbReference>
<dbReference type="PROSITE" id="PS50812">
    <property type="entry name" value="PWWP"/>
    <property type="match status" value="1"/>
</dbReference>
<dbReference type="SMART" id="SM00293">
    <property type="entry name" value="PWWP"/>
    <property type="match status" value="1"/>
</dbReference>
<feature type="compositionally biased region" description="Acidic residues" evidence="1">
    <location>
        <begin position="384"/>
        <end position="393"/>
    </location>
</feature>
<feature type="region of interest" description="Disordered" evidence="1">
    <location>
        <begin position="381"/>
        <end position="524"/>
    </location>
</feature>
<dbReference type="Gene3D" id="1.20.930.10">
    <property type="entry name" value="Conserved domain common to transcription factors TFIIS, elongin A, CRSP70"/>
    <property type="match status" value="1"/>
</dbReference>
<dbReference type="SUPFAM" id="SSF140576">
    <property type="entry name" value="HIV integrase-binding domain"/>
    <property type="match status" value="1"/>
</dbReference>
<evidence type="ECO:0000313" key="5">
    <source>
        <dbReference type="WBParaSite" id="HNAJ_0000122401-mRNA-1"/>
    </source>
</evidence>
<dbReference type="SUPFAM" id="SSF63748">
    <property type="entry name" value="Tudor/PWWP/MBT"/>
    <property type="match status" value="1"/>
</dbReference>
<feature type="region of interest" description="Disordered" evidence="1">
    <location>
        <begin position="626"/>
        <end position="658"/>
    </location>
</feature>
<reference evidence="3 4" key="2">
    <citation type="submission" date="2018-11" db="EMBL/GenBank/DDBJ databases">
        <authorList>
            <consortium name="Pathogen Informatics"/>
        </authorList>
    </citation>
    <scope>NUCLEOTIDE SEQUENCE [LARGE SCALE GENOMIC DNA]</scope>
</reference>
<feature type="compositionally biased region" description="Basic and acidic residues" evidence="1">
    <location>
        <begin position="626"/>
        <end position="637"/>
    </location>
</feature>
<feature type="domain" description="PWWP" evidence="2">
    <location>
        <begin position="4"/>
        <end position="59"/>
    </location>
</feature>
<feature type="compositionally biased region" description="Polar residues" evidence="1">
    <location>
        <begin position="427"/>
        <end position="438"/>
    </location>
</feature>
<dbReference type="Pfam" id="PF00855">
    <property type="entry name" value="PWWP"/>
    <property type="match status" value="1"/>
</dbReference>
<dbReference type="OrthoDB" id="62853at2759"/>
<dbReference type="STRING" id="102285.A0A0R3T2P4"/>
<dbReference type="PANTHER" id="PTHR12550">
    <property type="entry name" value="HEPATOMA-DERIVED GROWTH FACTOR-RELATED"/>
    <property type="match status" value="1"/>
</dbReference>
<dbReference type="WBParaSite" id="HNAJ_0000122401-mRNA-1">
    <property type="protein sequence ID" value="HNAJ_0000122401-mRNA-1"/>
    <property type="gene ID" value="HNAJ_0000122401"/>
</dbReference>
<dbReference type="AlphaFoldDB" id="A0A0R3T2P4"/>
<sequence>MFQPGDKVFAKMKGFPFWPARVDPVPDHVEVPKGKLPVFFYGTHQVSFLPSKSLVSFEANRDSHGKRKNVARAMEEIDLDPDVLLLGKDPSAEAFWESMYPRTSAVMELKPESVSSRSLSPLPIKATKRKTSKATRTPVTKRRRSDTKDDECDSLSSLSEFEVAEPRVTTIDVETLKRGLFSNKEPTSDKPTKVSRKKKRQNSKDTKESCSLSKLSRVYENAVEMEHKLEGNAESNDNSSIEIKEINANDVSIGALFGAKQPTNEPQQKSQLSTTHFQSPLIDGENSSDISVGYVSPIAEKYRESNFRTKRAVSSLSDSDDKSLDEDLNRNTEMGPSPSYVVNGNAHIHDKLDFEINDDGFIKSPNKSACSELNSWRDSPVLEQPDEMSDENNDSALTRTISVNPLRTDVNEAEKIPSCDSIREANTHTGPSTPCSESAKQDLVFDDAHRNKPESRKNNKRIRTFSGSESESDKSSKSRISKKLSRKRRRNHQRAIEREYKSEEIKSKKSVERKEAKSGVAPPAIDTTQHLRNLVLKLKSSLLRGRENYGAAVNVLECIRATPVTLLQLTEVWELTDCVKKCKKYRLSEEVRIAASKTIARFQEIQSGASKEEVIKVKAILEERNKTRKQQEHEQCKLQEPSKTPENKSASESTPKEMVVEVQVSSVTQSPISNLSPDQTKRKFSLEALRAELDEKANNLLARLAATEARLMAERSKKSNSNETTPKNQSSTQPIPHRKVEEALSRVDEVASRLTVDLDAGSGTDPLPPPPPPPLPFLSQNRLSSNRSQNSQPVDLDTRISQLMKGVITPTTTSPKSHRSESSSELPSTKLLAIREEIKRKRKATAEKKQELLDAARRDKSKDDVIYDLLGV</sequence>
<feature type="compositionally biased region" description="Polar residues" evidence="1">
    <location>
        <begin position="394"/>
        <end position="405"/>
    </location>
</feature>
<feature type="region of interest" description="Disordered" evidence="1">
    <location>
        <begin position="309"/>
        <end position="340"/>
    </location>
</feature>
<accession>A0A0R3T2P4</accession>
<feature type="compositionally biased region" description="Polar residues" evidence="1">
    <location>
        <begin position="261"/>
        <end position="278"/>
    </location>
</feature>
<organism evidence="5">
    <name type="scientific">Rodentolepis nana</name>
    <name type="common">Dwarf tapeworm</name>
    <name type="synonym">Hymenolepis nana</name>
    <dbReference type="NCBI Taxonomy" id="102285"/>
    <lineage>
        <taxon>Eukaryota</taxon>
        <taxon>Metazoa</taxon>
        <taxon>Spiralia</taxon>
        <taxon>Lophotrochozoa</taxon>
        <taxon>Platyhelminthes</taxon>
        <taxon>Cestoda</taxon>
        <taxon>Eucestoda</taxon>
        <taxon>Cyclophyllidea</taxon>
        <taxon>Hymenolepididae</taxon>
        <taxon>Rodentolepis</taxon>
    </lineage>
</organism>
<feature type="region of interest" description="Disordered" evidence="1">
    <location>
        <begin position="758"/>
        <end position="795"/>
    </location>
</feature>
<feature type="compositionally biased region" description="Pro residues" evidence="1">
    <location>
        <begin position="766"/>
        <end position="776"/>
    </location>
</feature>
<dbReference type="PANTHER" id="PTHR12550:SF70">
    <property type="entry name" value="JIL-1 ANCHORING AND STABILIZING PROTEIN, ISOFORM A"/>
    <property type="match status" value="1"/>
</dbReference>
<evidence type="ECO:0000313" key="4">
    <source>
        <dbReference type="Proteomes" id="UP000278807"/>
    </source>
</evidence>
<gene>
    <name evidence="3" type="ORF">HNAJ_LOCUS1224</name>
</gene>
<dbReference type="InterPro" id="IPR000313">
    <property type="entry name" value="PWWP_dom"/>
</dbReference>